<reference evidence="2 3" key="1">
    <citation type="submission" date="2019-03" db="EMBL/GenBank/DDBJ databases">
        <title>First draft genome of Liparis tanakae, snailfish: a comprehensive survey of snailfish specific genes.</title>
        <authorList>
            <person name="Kim W."/>
            <person name="Song I."/>
            <person name="Jeong J.-H."/>
            <person name="Kim D."/>
            <person name="Kim S."/>
            <person name="Ryu S."/>
            <person name="Song J.Y."/>
            <person name="Lee S.K."/>
        </authorList>
    </citation>
    <scope>NUCLEOTIDE SEQUENCE [LARGE SCALE GENOMIC DNA]</scope>
    <source>
        <tissue evidence="2">Muscle</tissue>
    </source>
</reference>
<proteinExistence type="predicted"/>
<accession>A0A4Z2G613</accession>
<evidence type="ECO:0000256" key="1">
    <source>
        <dbReference type="SAM" id="MobiDB-lite"/>
    </source>
</evidence>
<name>A0A4Z2G613_9TELE</name>
<dbReference type="AlphaFoldDB" id="A0A4Z2G613"/>
<organism evidence="2 3">
    <name type="scientific">Liparis tanakae</name>
    <name type="common">Tanaka's snailfish</name>
    <dbReference type="NCBI Taxonomy" id="230148"/>
    <lineage>
        <taxon>Eukaryota</taxon>
        <taxon>Metazoa</taxon>
        <taxon>Chordata</taxon>
        <taxon>Craniata</taxon>
        <taxon>Vertebrata</taxon>
        <taxon>Euteleostomi</taxon>
        <taxon>Actinopterygii</taxon>
        <taxon>Neopterygii</taxon>
        <taxon>Teleostei</taxon>
        <taxon>Neoteleostei</taxon>
        <taxon>Acanthomorphata</taxon>
        <taxon>Eupercaria</taxon>
        <taxon>Perciformes</taxon>
        <taxon>Cottioidei</taxon>
        <taxon>Cottales</taxon>
        <taxon>Liparidae</taxon>
        <taxon>Liparis</taxon>
    </lineage>
</organism>
<keyword evidence="3" id="KW-1185">Reference proteome</keyword>
<feature type="region of interest" description="Disordered" evidence="1">
    <location>
        <begin position="81"/>
        <end position="107"/>
    </location>
</feature>
<evidence type="ECO:0000313" key="2">
    <source>
        <dbReference type="EMBL" id="TNN49006.1"/>
    </source>
</evidence>
<gene>
    <name evidence="2" type="ORF">EYF80_040768</name>
</gene>
<comment type="caution">
    <text evidence="2">The sequence shown here is derived from an EMBL/GenBank/DDBJ whole genome shotgun (WGS) entry which is preliminary data.</text>
</comment>
<dbReference type="EMBL" id="SRLO01000673">
    <property type="protein sequence ID" value="TNN49006.1"/>
    <property type="molecule type" value="Genomic_DNA"/>
</dbReference>
<sequence>MALSLRLPLSSSSLLPVDATRLTPTEDGVSSLLRSPSGLLTLRESQDLPHVPVLSQQNANRDSIPAFSLWYSWSNQRQAGDHKVTLGPSSSSFRASDWRLKPRQRQP</sequence>
<dbReference type="Proteomes" id="UP000314294">
    <property type="component" value="Unassembled WGS sequence"/>
</dbReference>
<protein>
    <submittedName>
        <fullName evidence="2">Uncharacterized protein</fullName>
    </submittedName>
</protein>
<evidence type="ECO:0000313" key="3">
    <source>
        <dbReference type="Proteomes" id="UP000314294"/>
    </source>
</evidence>